<dbReference type="EMBL" id="BAAACP010000002">
    <property type="protein sequence ID" value="GAA0862207.1"/>
    <property type="molecule type" value="Genomic_DNA"/>
</dbReference>
<dbReference type="PANTHER" id="PTHR39176:SF1">
    <property type="entry name" value="PERIPLASMIC PROTEIN"/>
    <property type="match status" value="1"/>
</dbReference>
<feature type="domain" description="Lysozyme inhibitor LprI-like N-terminal" evidence="2">
    <location>
        <begin position="182"/>
        <end position="266"/>
    </location>
</feature>
<name>A0ABP3XD77_9FIRM</name>
<dbReference type="PROSITE" id="PS51257">
    <property type="entry name" value="PROKAR_LIPOPROTEIN"/>
    <property type="match status" value="1"/>
</dbReference>
<dbReference type="Proteomes" id="UP001400965">
    <property type="component" value="Unassembled WGS sequence"/>
</dbReference>
<evidence type="ECO:0000313" key="4">
    <source>
        <dbReference type="Proteomes" id="UP001400965"/>
    </source>
</evidence>
<evidence type="ECO:0000256" key="1">
    <source>
        <dbReference type="SAM" id="MobiDB-lite"/>
    </source>
</evidence>
<gene>
    <name evidence="3" type="ORF">GCM10008917_06670</name>
</gene>
<dbReference type="InterPro" id="IPR009739">
    <property type="entry name" value="LprI-like_N"/>
</dbReference>
<dbReference type="RefSeq" id="WP_346042383.1">
    <property type="nucleotide sequence ID" value="NZ_BAAACP010000002.1"/>
</dbReference>
<accession>A0ABP3XD77</accession>
<sequence length="272" mass="31290">MKKVIISMGLIMALVLTGCAKDEKKQSKKVATAAYCNNCGKESKEETKLCSNCGKEATWLAEKPEISKDKKKDIEKKDATKDVVKKDEKKDATKDVVKKDENKDTIKDIAKKDENKDTTKDIAKKDENKDTTKDIAKKDKNKDTTKNVETVKHSYKDEYINKLNSTEKGMSDLDYLYKSGTNGELVEAEYTRLKRWDNMLNEIYSLLKTQLPESEMNELKSKQRSWIEYRDKTAENEASENRGGSLYYVVYNGSLARLTKERCYELVNTYMK</sequence>
<dbReference type="Pfam" id="PF07007">
    <property type="entry name" value="LprI"/>
    <property type="match status" value="1"/>
</dbReference>
<evidence type="ECO:0000259" key="2">
    <source>
        <dbReference type="Pfam" id="PF07007"/>
    </source>
</evidence>
<organism evidence="3 4">
    <name type="scientific">Paraclostridium tenue</name>
    <dbReference type="NCBI Taxonomy" id="1737"/>
    <lineage>
        <taxon>Bacteria</taxon>
        <taxon>Bacillati</taxon>
        <taxon>Bacillota</taxon>
        <taxon>Clostridia</taxon>
        <taxon>Peptostreptococcales</taxon>
        <taxon>Peptostreptococcaceae</taxon>
        <taxon>Paraclostridium</taxon>
    </lineage>
</organism>
<comment type="caution">
    <text evidence="3">The sequence shown here is derived from an EMBL/GenBank/DDBJ whole genome shotgun (WGS) entry which is preliminary data.</text>
</comment>
<dbReference type="PANTHER" id="PTHR39176">
    <property type="entry name" value="PERIPLASMIC PROTEIN-RELATED"/>
    <property type="match status" value="1"/>
</dbReference>
<feature type="region of interest" description="Disordered" evidence="1">
    <location>
        <begin position="64"/>
        <end position="97"/>
    </location>
</feature>
<proteinExistence type="predicted"/>
<protein>
    <recommendedName>
        <fullName evidence="2">Lysozyme inhibitor LprI-like N-terminal domain-containing protein</fullName>
    </recommendedName>
</protein>
<dbReference type="Gene3D" id="1.20.1270.180">
    <property type="match status" value="1"/>
</dbReference>
<evidence type="ECO:0000313" key="3">
    <source>
        <dbReference type="EMBL" id="GAA0862207.1"/>
    </source>
</evidence>
<reference evidence="4" key="1">
    <citation type="journal article" date="2019" name="Int. J. Syst. Evol. Microbiol.">
        <title>The Global Catalogue of Microorganisms (GCM) 10K type strain sequencing project: providing services to taxonomists for standard genome sequencing and annotation.</title>
        <authorList>
            <consortium name="The Broad Institute Genomics Platform"/>
            <consortium name="The Broad Institute Genome Sequencing Center for Infectious Disease"/>
            <person name="Wu L."/>
            <person name="Ma J."/>
        </authorList>
    </citation>
    <scope>NUCLEOTIDE SEQUENCE [LARGE SCALE GENOMIC DNA]</scope>
    <source>
        <strain evidence="4">JCM 6486</strain>
    </source>
</reference>
<keyword evidence="4" id="KW-1185">Reference proteome</keyword>